<evidence type="ECO:0000313" key="3">
    <source>
        <dbReference type="Proteomes" id="UP001168694"/>
    </source>
</evidence>
<keyword evidence="3" id="KW-1185">Reference proteome</keyword>
<dbReference type="PANTHER" id="PTHR10587">
    <property type="entry name" value="GLYCOSYL TRANSFERASE-RELATED"/>
    <property type="match status" value="1"/>
</dbReference>
<dbReference type="CDD" id="cd10944">
    <property type="entry name" value="CE4_SmPgdA_like"/>
    <property type="match status" value="1"/>
</dbReference>
<proteinExistence type="predicted"/>
<dbReference type="SUPFAM" id="SSF88713">
    <property type="entry name" value="Glycoside hydrolase/deacetylase"/>
    <property type="match status" value="1"/>
</dbReference>
<dbReference type="RefSeq" id="WP_290397683.1">
    <property type="nucleotide sequence ID" value="NZ_JAUHLN010000001.1"/>
</dbReference>
<dbReference type="Pfam" id="PF01522">
    <property type="entry name" value="Polysacc_deac_1"/>
    <property type="match status" value="1"/>
</dbReference>
<evidence type="ECO:0000313" key="2">
    <source>
        <dbReference type="EMBL" id="MDN4071508.1"/>
    </source>
</evidence>
<accession>A0ABT8E0T1</accession>
<gene>
    <name evidence="2" type="ORF">QYF49_00495</name>
</gene>
<organism evidence="2 3">
    <name type="scientific">Fictibacillus terranigra</name>
    <dbReference type="NCBI Taxonomy" id="3058424"/>
    <lineage>
        <taxon>Bacteria</taxon>
        <taxon>Bacillati</taxon>
        <taxon>Bacillota</taxon>
        <taxon>Bacilli</taxon>
        <taxon>Bacillales</taxon>
        <taxon>Fictibacillaceae</taxon>
        <taxon>Fictibacillus</taxon>
    </lineage>
</organism>
<sequence length="233" mass="26504">MKIAFKTMGVLAILYLAILALPLDENKVKAEREPEHKKVYLTFDDGPSETTDELISDLNDYHASATFFMLSPHMKQYPVETLRLAFSQNAVGCHGVTHDKEAFYHSASTVAGEMKTCRQTMENITGERSNLVRVPYGSVPDMKPAYIEALKRNGFIMWDWNVDSVDWGSNDDSWVSKTMQQVELVEMNQQDPVIVMHDKEMTARDLPALLHALQKQGYEFSPITENQKPVVFQ</sequence>
<dbReference type="Gene3D" id="3.20.20.370">
    <property type="entry name" value="Glycoside hydrolase/deacetylase"/>
    <property type="match status" value="1"/>
</dbReference>
<dbReference type="PROSITE" id="PS51677">
    <property type="entry name" value="NODB"/>
    <property type="match status" value="1"/>
</dbReference>
<comment type="caution">
    <text evidence="2">The sequence shown here is derived from an EMBL/GenBank/DDBJ whole genome shotgun (WGS) entry which is preliminary data.</text>
</comment>
<reference evidence="2" key="1">
    <citation type="submission" date="2023-06" db="EMBL/GenBank/DDBJ databases">
        <title>Draft Genome Sequences of Representative Paenibacillus Polymyxa, Bacillus cereus, Fictibacillus sp., and Brevibacillus agri Strains Isolated from Amazonian Dark Earth.</title>
        <authorList>
            <person name="Pellegrinetti T.A."/>
            <person name="Cunha I.C.M."/>
            <person name="Chaves M.G."/>
            <person name="Freitas A.S."/>
            <person name="Silva A.V.R."/>
            <person name="Tsai S.M."/>
            <person name="Mendes L.W."/>
        </authorList>
    </citation>
    <scope>NUCLEOTIDE SEQUENCE</scope>
    <source>
        <strain evidence="2">CENA-BCM004</strain>
    </source>
</reference>
<dbReference type="GO" id="GO:0016787">
    <property type="term" value="F:hydrolase activity"/>
    <property type="evidence" value="ECO:0007669"/>
    <property type="project" value="UniProtKB-KW"/>
</dbReference>
<name>A0ABT8E0T1_9BACL</name>
<dbReference type="Proteomes" id="UP001168694">
    <property type="component" value="Unassembled WGS sequence"/>
</dbReference>
<evidence type="ECO:0000259" key="1">
    <source>
        <dbReference type="PROSITE" id="PS51677"/>
    </source>
</evidence>
<feature type="domain" description="NodB homology" evidence="1">
    <location>
        <begin position="37"/>
        <end position="221"/>
    </location>
</feature>
<keyword evidence="2" id="KW-0378">Hydrolase</keyword>
<dbReference type="PANTHER" id="PTHR10587:SF125">
    <property type="entry name" value="POLYSACCHARIDE DEACETYLASE YHEN-RELATED"/>
    <property type="match status" value="1"/>
</dbReference>
<protein>
    <submittedName>
        <fullName evidence="2">Polysaccharide deacetylase family protein</fullName>
        <ecNumber evidence="2">3.-.-.-</ecNumber>
    </submittedName>
</protein>
<dbReference type="EC" id="3.-.-.-" evidence="2"/>
<dbReference type="EMBL" id="JAUHLN010000001">
    <property type="protein sequence ID" value="MDN4071508.1"/>
    <property type="molecule type" value="Genomic_DNA"/>
</dbReference>
<dbReference type="InterPro" id="IPR011330">
    <property type="entry name" value="Glyco_hydro/deAcase_b/a-brl"/>
</dbReference>
<dbReference type="InterPro" id="IPR002509">
    <property type="entry name" value="NODB_dom"/>
</dbReference>
<dbReference type="InterPro" id="IPR050248">
    <property type="entry name" value="Polysacc_deacetylase_ArnD"/>
</dbReference>